<dbReference type="EMBL" id="VSRR010000127">
    <property type="protein sequence ID" value="MPC10696.1"/>
    <property type="molecule type" value="Genomic_DNA"/>
</dbReference>
<protein>
    <submittedName>
        <fullName evidence="1">Uncharacterized protein</fullName>
    </submittedName>
</protein>
<evidence type="ECO:0000313" key="1">
    <source>
        <dbReference type="EMBL" id="MPC10696.1"/>
    </source>
</evidence>
<dbReference type="Proteomes" id="UP000324222">
    <property type="component" value="Unassembled WGS sequence"/>
</dbReference>
<accession>A0A5B7CQU0</accession>
<proteinExistence type="predicted"/>
<evidence type="ECO:0000313" key="2">
    <source>
        <dbReference type="Proteomes" id="UP000324222"/>
    </source>
</evidence>
<dbReference type="AlphaFoldDB" id="A0A5B7CQU0"/>
<name>A0A5B7CQU0_PORTR</name>
<organism evidence="1 2">
    <name type="scientific">Portunus trituberculatus</name>
    <name type="common">Swimming crab</name>
    <name type="synonym">Neptunus trituberculatus</name>
    <dbReference type="NCBI Taxonomy" id="210409"/>
    <lineage>
        <taxon>Eukaryota</taxon>
        <taxon>Metazoa</taxon>
        <taxon>Ecdysozoa</taxon>
        <taxon>Arthropoda</taxon>
        <taxon>Crustacea</taxon>
        <taxon>Multicrustacea</taxon>
        <taxon>Malacostraca</taxon>
        <taxon>Eumalacostraca</taxon>
        <taxon>Eucarida</taxon>
        <taxon>Decapoda</taxon>
        <taxon>Pleocyemata</taxon>
        <taxon>Brachyura</taxon>
        <taxon>Eubrachyura</taxon>
        <taxon>Portunoidea</taxon>
        <taxon>Portunidae</taxon>
        <taxon>Portuninae</taxon>
        <taxon>Portunus</taxon>
    </lineage>
</organism>
<comment type="caution">
    <text evidence="1">The sequence shown here is derived from an EMBL/GenBank/DDBJ whole genome shotgun (WGS) entry which is preliminary data.</text>
</comment>
<reference evidence="1 2" key="1">
    <citation type="submission" date="2019-05" db="EMBL/GenBank/DDBJ databases">
        <title>Another draft genome of Portunus trituberculatus and its Hox gene families provides insights of decapod evolution.</title>
        <authorList>
            <person name="Jeong J.-H."/>
            <person name="Song I."/>
            <person name="Kim S."/>
            <person name="Choi T."/>
            <person name="Kim D."/>
            <person name="Ryu S."/>
            <person name="Kim W."/>
        </authorList>
    </citation>
    <scope>NUCLEOTIDE SEQUENCE [LARGE SCALE GENOMIC DNA]</scope>
    <source>
        <tissue evidence="1">Muscle</tissue>
    </source>
</reference>
<gene>
    <name evidence="1" type="ORF">E2C01_003336</name>
</gene>
<sequence length="110" mass="12407">MTPRLSAGRPRCRPVRSACTSRHAVLGSLTIITGEQDVRHLSTCRAAPAFCAKTQNVRRAKTYYLHGKVERRGGLPAASFREWSGLLFPLIDNSAWQEAELWTCFPHQRQ</sequence>
<keyword evidence="2" id="KW-1185">Reference proteome</keyword>